<evidence type="ECO:0000313" key="2">
    <source>
        <dbReference type="Proteomes" id="UP000770889"/>
    </source>
</evidence>
<protein>
    <submittedName>
        <fullName evidence="1">Uncharacterized protein</fullName>
    </submittedName>
</protein>
<evidence type="ECO:0000313" key="1">
    <source>
        <dbReference type="EMBL" id="MBT2988195.1"/>
    </source>
</evidence>
<organism evidence="1 2">
    <name type="scientific">Candidatus Thiodiazotropha taylori</name>
    <dbReference type="NCBI Taxonomy" id="2792791"/>
    <lineage>
        <taxon>Bacteria</taxon>
        <taxon>Pseudomonadati</taxon>
        <taxon>Pseudomonadota</taxon>
        <taxon>Gammaproteobacteria</taxon>
        <taxon>Chromatiales</taxon>
        <taxon>Sedimenticolaceae</taxon>
        <taxon>Candidatus Thiodiazotropha</taxon>
    </lineage>
</organism>
<comment type="caution">
    <text evidence="1">The sequence shown here is derived from an EMBL/GenBank/DDBJ whole genome shotgun (WGS) entry which is preliminary data.</text>
</comment>
<gene>
    <name evidence="1" type="ORF">KME65_04465</name>
</gene>
<proteinExistence type="predicted"/>
<name>A0A944M6U0_9GAMM</name>
<sequence>MRISEHRIHCEMCHLLEEESGNRGFTIQVPIDIASQNEHLLATIFCRIDAHSHQLTLQGLSDAKGQEVTLSESENSKLASVLKRVEESRICGNAKICPQRIVQLVSELHNRMKE</sequence>
<reference evidence="1 2" key="1">
    <citation type="submission" date="2021-05" db="EMBL/GenBank/DDBJ databases">
        <title>Genetic and Functional Diversity in Clade A Lucinid endosymbionts from the Bahamas.</title>
        <authorList>
            <person name="Giani N.M."/>
            <person name="Engel A.S."/>
            <person name="Campbell B.J."/>
        </authorList>
    </citation>
    <scope>NUCLEOTIDE SEQUENCE [LARGE SCALE GENOMIC DNA]</scope>
    <source>
        <strain evidence="1">LUC16012Gg_MoonRockCtena</strain>
    </source>
</reference>
<dbReference type="EMBL" id="JAHHGM010000003">
    <property type="protein sequence ID" value="MBT2988195.1"/>
    <property type="molecule type" value="Genomic_DNA"/>
</dbReference>
<accession>A0A944M6U0</accession>
<dbReference type="AlphaFoldDB" id="A0A944M6U0"/>
<dbReference type="Proteomes" id="UP000770889">
    <property type="component" value="Unassembled WGS sequence"/>
</dbReference>